<gene>
    <name evidence="3" type="ORF">HF999_16480</name>
</gene>
<dbReference type="Pfam" id="PF13560">
    <property type="entry name" value="HTH_31"/>
    <property type="match status" value="1"/>
</dbReference>
<dbReference type="PROSITE" id="PS50943">
    <property type="entry name" value="HTH_CROC1"/>
    <property type="match status" value="1"/>
</dbReference>
<dbReference type="InterPro" id="IPR001387">
    <property type="entry name" value="Cro/C1-type_HTH"/>
</dbReference>
<protein>
    <submittedName>
        <fullName evidence="3">Helix-turn-helix transcriptional regulator</fullName>
    </submittedName>
</protein>
<dbReference type="AlphaFoldDB" id="A0A846X8A6"/>
<feature type="coiled-coil region" evidence="1">
    <location>
        <begin position="157"/>
        <end position="191"/>
    </location>
</feature>
<dbReference type="Proteomes" id="UP000582646">
    <property type="component" value="Unassembled WGS sequence"/>
</dbReference>
<reference evidence="3 4" key="1">
    <citation type="submission" date="2020-04" db="EMBL/GenBank/DDBJ databases">
        <title>MicrobeNet Type strains.</title>
        <authorList>
            <person name="Nicholson A.C."/>
        </authorList>
    </citation>
    <scope>NUCLEOTIDE SEQUENCE [LARGE SCALE GENOMIC DNA]</scope>
    <source>
        <strain evidence="3 4">DSM 44113</strain>
    </source>
</reference>
<dbReference type="EMBL" id="JAAXOQ010000024">
    <property type="protein sequence ID" value="NKY19960.1"/>
    <property type="molecule type" value="Genomic_DNA"/>
</dbReference>
<comment type="caution">
    <text evidence="3">The sequence shown here is derived from an EMBL/GenBank/DDBJ whole genome shotgun (WGS) entry which is preliminary data.</text>
</comment>
<name>A0A846X8A6_9ACTN</name>
<accession>A0A846X8A6</accession>
<dbReference type="RefSeq" id="WP_168546937.1">
    <property type="nucleotide sequence ID" value="NZ_BAAAKS010000018.1"/>
</dbReference>
<feature type="domain" description="HTH cro/C1-type" evidence="2">
    <location>
        <begin position="85"/>
        <end position="145"/>
    </location>
</feature>
<evidence type="ECO:0000313" key="3">
    <source>
        <dbReference type="EMBL" id="NKY19960.1"/>
    </source>
</evidence>
<dbReference type="SMART" id="SM00530">
    <property type="entry name" value="HTH_XRE"/>
    <property type="match status" value="1"/>
</dbReference>
<dbReference type="SUPFAM" id="SSF47413">
    <property type="entry name" value="lambda repressor-like DNA-binding domains"/>
    <property type="match status" value="1"/>
</dbReference>
<evidence type="ECO:0000259" key="2">
    <source>
        <dbReference type="PROSITE" id="PS50943"/>
    </source>
</evidence>
<dbReference type="CDD" id="cd00093">
    <property type="entry name" value="HTH_XRE"/>
    <property type="match status" value="1"/>
</dbReference>
<organism evidence="3 4">
    <name type="scientific">Tsukamurella spumae</name>
    <dbReference type="NCBI Taxonomy" id="44753"/>
    <lineage>
        <taxon>Bacteria</taxon>
        <taxon>Bacillati</taxon>
        <taxon>Actinomycetota</taxon>
        <taxon>Actinomycetes</taxon>
        <taxon>Mycobacteriales</taxon>
        <taxon>Tsukamurellaceae</taxon>
        <taxon>Tsukamurella</taxon>
    </lineage>
</organism>
<dbReference type="Gene3D" id="1.10.260.40">
    <property type="entry name" value="lambda repressor-like DNA-binding domains"/>
    <property type="match status" value="1"/>
</dbReference>
<dbReference type="InterPro" id="IPR010982">
    <property type="entry name" value="Lambda_DNA-bd_dom_sf"/>
</dbReference>
<evidence type="ECO:0000313" key="4">
    <source>
        <dbReference type="Proteomes" id="UP000582646"/>
    </source>
</evidence>
<keyword evidence="4" id="KW-1185">Reference proteome</keyword>
<dbReference type="GO" id="GO:0003677">
    <property type="term" value="F:DNA binding"/>
    <property type="evidence" value="ECO:0007669"/>
    <property type="project" value="InterPro"/>
</dbReference>
<keyword evidence="1" id="KW-0175">Coiled coil</keyword>
<sequence>MIFKRSENESRSRSRLPQLATLGNDAPGAYAVAMTDHAEWAEAMQQARAVEDEELRAAAGLAEAQLAIEAYKAFTATEAAFGAKVKQWRRGRGWSQDELASRMTELGFDMHQTTVAKIESGNRPLRVAEAAALAHIFDANPLAVFYSAVPDGAGWSRESMQEQMLGYEESIENAKRTLRSAAETVAYWEQERAAIALQLRLAAEAQGRGDDDDT</sequence>
<proteinExistence type="predicted"/>
<evidence type="ECO:0000256" key="1">
    <source>
        <dbReference type="SAM" id="Coils"/>
    </source>
</evidence>